<gene>
    <name evidence="1" type="ORF">QAD02_011017</name>
</gene>
<accession>A0ACC2NVQ5</accession>
<organism evidence="1 2">
    <name type="scientific">Eretmocerus hayati</name>
    <dbReference type="NCBI Taxonomy" id="131215"/>
    <lineage>
        <taxon>Eukaryota</taxon>
        <taxon>Metazoa</taxon>
        <taxon>Ecdysozoa</taxon>
        <taxon>Arthropoda</taxon>
        <taxon>Hexapoda</taxon>
        <taxon>Insecta</taxon>
        <taxon>Pterygota</taxon>
        <taxon>Neoptera</taxon>
        <taxon>Endopterygota</taxon>
        <taxon>Hymenoptera</taxon>
        <taxon>Apocrita</taxon>
        <taxon>Proctotrupomorpha</taxon>
        <taxon>Chalcidoidea</taxon>
        <taxon>Aphelinidae</taxon>
        <taxon>Aphelininae</taxon>
        <taxon>Eretmocerus</taxon>
    </lineage>
</organism>
<keyword evidence="2" id="KW-1185">Reference proteome</keyword>
<evidence type="ECO:0000313" key="2">
    <source>
        <dbReference type="Proteomes" id="UP001239111"/>
    </source>
</evidence>
<dbReference type="EMBL" id="CM056742">
    <property type="protein sequence ID" value="KAJ8675231.1"/>
    <property type="molecule type" value="Genomic_DNA"/>
</dbReference>
<proteinExistence type="predicted"/>
<reference evidence="1" key="1">
    <citation type="submission" date="2023-04" db="EMBL/GenBank/DDBJ databases">
        <title>A chromosome-level genome assembly of the parasitoid wasp Eretmocerus hayati.</title>
        <authorList>
            <person name="Zhong Y."/>
            <person name="Liu S."/>
            <person name="Liu Y."/>
        </authorList>
    </citation>
    <scope>NUCLEOTIDE SEQUENCE</scope>
    <source>
        <strain evidence="1">ZJU_SS_LIU_2023</strain>
    </source>
</reference>
<sequence length="341" mass="37960">MLSEVIPIFFGILSIHLSLMFSQIHVVLASEKNLDNRMKVIIDTDAGGDDAVALMLALTVKEIEVLAITCTYGNTHIDNVEINVLKTLTIANRSDVPVYSGARKPLMSEYIKSIYFGEDGFGDFHFDKNLISSVNTSSHAANAMIDLVQKYPGEVHILTLGPLTNVALAASLNSNFTKLVKRFYIMGLTMANENGEEVPENEYNFGLDPGSVAIFLNYTTQYPSLIIPSDAVARTNISRDWRIEKLGKLNSESIEFLNKVENVTLTQYSYWHPADSIAFAAMIWPDQVLSTIKGHMVAIIQGPLNATFSLDNQTHKDQYNVEIMRNFNVSAYQDKLISHLS</sequence>
<evidence type="ECO:0000313" key="1">
    <source>
        <dbReference type="EMBL" id="KAJ8675231.1"/>
    </source>
</evidence>
<dbReference type="Proteomes" id="UP001239111">
    <property type="component" value="Chromosome 2"/>
</dbReference>
<comment type="caution">
    <text evidence="1">The sequence shown here is derived from an EMBL/GenBank/DDBJ whole genome shotgun (WGS) entry which is preliminary data.</text>
</comment>
<name>A0ACC2NVQ5_9HYME</name>
<protein>
    <submittedName>
        <fullName evidence="1">Uncharacterized protein</fullName>
    </submittedName>
</protein>